<dbReference type="InterPro" id="IPR049511">
    <property type="entry name" value="PGH-like_rpt"/>
</dbReference>
<organism evidence="2 3">
    <name type="scientific">Edaphobacter aggregans</name>
    <dbReference type="NCBI Taxonomy" id="570835"/>
    <lineage>
        <taxon>Bacteria</taxon>
        <taxon>Pseudomonadati</taxon>
        <taxon>Acidobacteriota</taxon>
        <taxon>Terriglobia</taxon>
        <taxon>Terriglobales</taxon>
        <taxon>Acidobacteriaceae</taxon>
        <taxon>Edaphobacter</taxon>
    </lineage>
</organism>
<dbReference type="SUPFAM" id="SSF56601">
    <property type="entry name" value="beta-lactamase/transpeptidase-like"/>
    <property type="match status" value="1"/>
</dbReference>
<proteinExistence type="predicted"/>
<keyword evidence="3" id="KW-1185">Reference proteome</keyword>
<dbReference type="OrthoDB" id="9770183at2"/>
<dbReference type="InterPro" id="IPR050491">
    <property type="entry name" value="AmpC-like"/>
</dbReference>
<dbReference type="Pfam" id="PF00144">
    <property type="entry name" value="Beta-lactamase"/>
    <property type="match status" value="1"/>
</dbReference>
<accession>A0A3R9QI63</accession>
<dbReference type="PANTHER" id="PTHR46825">
    <property type="entry name" value="D-ALANYL-D-ALANINE-CARBOXYPEPTIDASE/ENDOPEPTIDASE AMPH"/>
    <property type="match status" value="1"/>
</dbReference>
<evidence type="ECO:0000259" key="1">
    <source>
        <dbReference type="Pfam" id="PF00144"/>
    </source>
</evidence>
<dbReference type="PANTHER" id="PTHR46825:SF9">
    <property type="entry name" value="BETA-LACTAMASE-RELATED DOMAIN-CONTAINING PROTEIN"/>
    <property type="match status" value="1"/>
</dbReference>
<dbReference type="Pfam" id="PF17660">
    <property type="entry name" value="BTRD1"/>
    <property type="match status" value="4"/>
</dbReference>
<evidence type="ECO:0000313" key="3">
    <source>
        <dbReference type="Proteomes" id="UP000269669"/>
    </source>
</evidence>
<dbReference type="RefSeq" id="WP_125485657.1">
    <property type="nucleotide sequence ID" value="NZ_RSDW01000001.1"/>
</dbReference>
<feature type="domain" description="Beta-lactamase-related" evidence="1">
    <location>
        <begin position="277"/>
        <end position="625"/>
    </location>
</feature>
<sequence length="693" mass="73743">MALDIVAWHDRTSADHQIQLNNAAAAGYRTISLCVYGDRNDPRYAASMVKRAVVVAEQQFFGMDAATWQAKFNSMAAQGWGPEIVTATGPANNPLFAACFIQTGSIPLTRHGLLAADFNTLNQSQMAAGNILRWADVYGNPGDLRYIGVWVANKDSRAWNCDGIDDNYATVQARFNALVSGFGRPVNVAATPDVGDLMMYDDSEDVAWQAWDGMTSADYQTKFNTLYPQGLRPVRVSAKGTGSAARFSAIFADREDGDARTLRINGPAGSAAVAAIDTAMEAVMTANMIRGASLAIVSGTRLVYARGYTIAEPGYPDVQPTTFFRQASVSKMFTAAAIYQLIDEGAKLPGTNTAFVLDTLLKDALPNIANGPAMAHWNDITIRHLLEMTSGVTSGILGTDPNVSATLPVSALQMAQWLYRQTVTNTPGDKTKGTYSNAGYMLLGLVVARMRGAASYMAGMATFLNKLNITRVRSAVTVASAQLGDEARYHSRPLTALPSVMATGQPLCALGYGEWNLENCGGGGGISAAATDVARVLAALSVTFNNPMMSVATLQTWMANASAATATITGPDAHGFHGFDDVFTVDAANHLFAGDKGGSLTTSQNGVHFETAGISTVICWNGMTPTGPAWFSPYKVLTDAARAHDWGTTDLFPTFGMPALPVLKRIPLPPEPIPPRAVVAPHMLPQKGLPKNM</sequence>
<dbReference type="EMBL" id="RSDW01000001">
    <property type="protein sequence ID" value="RSL17134.1"/>
    <property type="molecule type" value="Genomic_DNA"/>
</dbReference>
<dbReference type="Proteomes" id="UP000269669">
    <property type="component" value="Unassembled WGS sequence"/>
</dbReference>
<name>A0A3R9QI63_9BACT</name>
<dbReference type="InterPro" id="IPR001466">
    <property type="entry name" value="Beta-lactam-related"/>
</dbReference>
<comment type="caution">
    <text evidence="2">The sequence shown here is derived from an EMBL/GenBank/DDBJ whole genome shotgun (WGS) entry which is preliminary data.</text>
</comment>
<protein>
    <submittedName>
        <fullName evidence="2">Beta-lactamase</fullName>
    </submittedName>
</protein>
<dbReference type="InterPro" id="IPR012338">
    <property type="entry name" value="Beta-lactam/transpept-like"/>
</dbReference>
<reference evidence="2 3" key="1">
    <citation type="submission" date="2018-12" db="EMBL/GenBank/DDBJ databases">
        <title>Sequencing of bacterial isolates from soil warming experiment in Harvard Forest, Massachusetts, USA.</title>
        <authorList>
            <person name="Deangelis K."/>
        </authorList>
    </citation>
    <scope>NUCLEOTIDE SEQUENCE [LARGE SCALE GENOMIC DNA]</scope>
    <source>
        <strain evidence="2 3">EB153</strain>
    </source>
</reference>
<dbReference type="Gene3D" id="3.40.710.10">
    <property type="entry name" value="DD-peptidase/beta-lactamase superfamily"/>
    <property type="match status" value="1"/>
</dbReference>
<gene>
    <name evidence="2" type="ORF">EDE15_2662</name>
</gene>
<evidence type="ECO:0000313" key="2">
    <source>
        <dbReference type="EMBL" id="RSL17134.1"/>
    </source>
</evidence>
<dbReference type="AlphaFoldDB" id="A0A3R9QI63"/>